<dbReference type="GO" id="GO:0006281">
    <property type="term" value="P:DNA repair"/>
    <property type="evidence" value="ECO:0007669"/>
    <property type="project" value="InterPro"/>
</dbReference>
<dbReference type="InterPro" id="IPR052520">
    <property type="entry name" value="ATL_DNA_repair"/>
</dbReference>
<organism evidence="4 5">
    <name type="scientific">Engelhardtia mirabilis</name>
    <dbReference type="NCBI Taxonomy" id="2528011"/>
    <lineage>
        <taxon>Bacteria</taxon>
        <taxon>Pseudomonadati</taxon>
        <taxon>Planctomycetota</taxon>
        <taxon>Planctomycetia</taxon>
        <taxon>Planctomycetia incertae sedis</taxon>
        <taxon>Engelhardtia</taxon>
    </lineage>
</organism>
<dbReference type="PANTHER" id="PTHR42942:SF1">
    <property type="entry name" value="ALKYLTRANSFERASE-LIKE PROTEIN 1"/>
    <property type="match status" value="1"/>
</dbReference>
<proteinExistence type="predicted"/>
<evidence type="ECO:0000256" key="2">
    <source>
        <dbReference type="SAM" id="MobiDB-lite"/>
    </source>
</evidence>
<dbReference type="InterPro" id="IPR036388">
    <property type="entry name" value="WH-like_DNA-bd_sf"/>
</dbReference>
<dbReference type="KEGG" id="pbap:Pla133_16480"/>
<dbReference type="CDD" id="cd06445">
    <property type="entry name" value="ATase"/>
    <property type="match status" value="1"/>
</dbReference>
<evidence type="ECO:0000313" key="4">
    <source>
        <dbReference type="EMBL" id="QDU66572.1"/>
    </source>
</evidence>
<dbReference type="InterPro" id="IPR007362">
    <property type="entry name" value="DUF429"/>
</dbReference>
<feature type="domain" description="Methylated-DNA-[protein]-cysteine S-methyltransferase DNA binding" evidence="3">
    <location>
        <begin position="272"/>
        <end position="352"/>
    </location>
</feature>
<keyword evidence="1" id="KW-0227">DNA damage</keyword>
<feature type="region of interest" description="Disordered" evidence="2">
    <location>
        <begin position="330"/>
        <end position="350"/>
    </location>
</feature>
<gene>
    <name evidence="4" type="primary">ogt</name>
    <name evidence="4" type="ORF">Pla133_16480</name>
</gene>
<dbReference type="Pfam" id="PF04250">
    <property type="entry name" value="DUF429"/>
    <property type="match status" value="1"/>
</dbReference>
<dbReference type="SUPFAM" id="SSF46767">
    <property type="entry name" value="Methylated DNA-protein cysteine methyltransferase, C-terminal domain"/>
    <property type="match status" value="1"/>
</dbReference>
<dbReference type="Pfam" id="PF01035">
    <property type="entry name" value="DNA_binding_1"/>
    <property type="match status" value="1"/>
</dbReference>
<sequence>MKRLRRFPRGPWTGVDGCRAGWVRARLSPAGRIEIDLVKSARALIADPADPLVIDMPIGLFPGGRARARDCDRAARERLGPRRSSVFNPPTRAMLRAREHGEVGRLGLSIQAFHLIPKIAELDRALSADDASRVLEGHPELAFACLAGAPLEAPKRTTAGRHARARLLEAAVAGSLDAFADFAAATRRKDVALDDILDAMVLAVAARDVAAGTALRLPEGELDRDRRGLPMQIFGASSVPTPVDDQRTRIDTLRPFGMARRPAVRGQTDERRARVLATVDAIPSGKVATYGLVATEAGLPRRARFVGGCLRDLPPGTSLPWWRVVNASGGISPRGDGSSTGEQRRRLEREGVQLTGGGRVDLSLHLWRP</sequence>
<dbReference type="InterPro" id="IPR036217">
    <property type="entry name" value="MethylDNA_cys_MeTrfase_DNAb"/>
</dbReference>
<name>A0A518BHX2_9BACT</name>
<accession>A0A518BHX2</accession>
<evidence type="ECO:0000313" key="5">
    <source>
        <dbReference type="Proteomes" id="UP000316921"/>
    </source>
</evidence>
<dbReference type="Gene3D" id="1.10.10.10">
    <property type="entry name" value="Winged helix-like DNA-binding domain superfamily/Winged helix DNA-binding domain"/>
    <property type="match status" value="1"/>
</dbReference>
<dbReference type="AlphaFoldDB" id="A0A518BHX2"/>
<protein>
    <submittedName>
        <fullName evidence="4">Methylated-DNA--protein-cysteine methyltransferase</fullName>
        <ecNumber evidence="4">2.1.1.63</ecNumber>
    </submittedName>
</protein>
<dbReference type="GO" id="GO:0032259">
    <property type="term" value="P:methylation"/>
    <property type="evidence" value="ECO:0007669"/>
    <property type="project" value="UniProtKB-KW"/>
</dbReference>
<keyword evidence="4" id="KW-0489">Methyltransferase</keyword>
<keyword evidence="5" id="KW-1185">Reference proteome</keyword>
<dbReference type="EMBL" id="CP036287">
    <property type="protein sequence ID" value="QDU66572.1"/>
    <property type="molecule type" value="Genomic_DNA"/>
</dbReference>
<reference evidence="4 5" key="1">
    <citation type="submission" date="2019-02" db="EMBL/GenBank/DDBJ databases">
        <title>Deep-cultivation of Planctomycetes and their phenomic and genomic characterization uncovers novel biology.</title>
        <authorList>
            <person name="Wiegand S."/>
            <person name="Jogler M."/>
            <person name="Boedeker C."/>
            <person name="Pinto D."/>
            <person name="Vollmers J."/>
            <person name="Rivas-Marin E."/>
            <person name="Kohn T."/>
            <person name="Peeters S.H."/>
            <person name="Heuer A."/>
            <person name="Rast P."/>
            <person name="Oberbeckmann S."/>
            <person name="Bunk B."/>
            <person name="Jeske O."/>
            <person name="Meyerdierks A."/>
            <person name="Storesund J.E."/>
            <person name="Kallscheuer N."/>
            <person name="Luecker S."/>
            <person name="Lage O.M."/>
            <person name="Pohl T."/>
            <person name="Merkel B.J."/>
            <person name="Hornburger P."/>
            <person name="Mueller R.-W."/>
            <person name="Bruemmer F."/>
            <person name="Labrenz M."/>
            <person name="Spormann A.M."/>
            <person name="Op den Camp H."/>
            <person name="Overmann J."/>
            <person name="Amann R."/>
            <person name="Jetten M.S.M."/>
            <person name="Mascher T."/>
            <person name="Medema M.H."/>
            <person name="Devos D.P."/>
            <person name="Kaster A.-K."/>
            <person name="Ovreas L."/>
            <person name="Rohde M."/>
            <person name="Galperin M.Y."/>
            <person name="Jogler C."/>
        </authorList>
    </citation>
    <scope>NUCLEOTIDE SEQUENCE [LARGE SCALE GENOMIC DNA]</scope>
    <source>
        <strain evidence="4 5">Pla133</strain>
    </source>
</reference>
<dbReference type="Proteomes" id="UP000316921">
    <property type="component" value="Chromosome"/>
</dbReference>
<keyword evidence="4" id="KW-0808">Transferase</keyword>
<dbReference type="EC" id="2.1.1.63" evidence="4"/>
<dbReference type="PANTHER" id="PTHR42942">
    <property type="entry name" value="6-O-METHYLGUANINE DNA METHYLTRANSFERASE"/>
    <property type="match status" value="1"/>
</dbReference>
<evidence type="ECO:0000256" key="1">
    <source>
        <dbReference type="ARBA" id="ARBA00022763"/>
    </source>
</evidence>
<dbReference type="GO" id="GO:0003908">
    <property type="term" value="F:methylated-DNA-[protein]-cysteine S-methyltransferase activity"/>
    <property type="evidence" value="ECO:0007669"/>
    <property type="project" value="UniProtKB-EC"/>
</dbReference>
<dbReference type="RefSeq" id="WP_145064396.1">
    <property type="nucleotide sequence ID" value="NZ_CP036287.1"/>
</dbReference>
<evidence type="ECO:0000259" key="3">
    <source>
        <dbReference type="Pfam" id="PF01035"/>
    </source>
</evidence>
<dbReference type="InterPro" id="IPR014048">
    <property type="entry name" value="MethylDNA_cys_MeTrfase_DNA-bd"/>
</dbReference>